<organism evidence="2 3">
    <name type="scientific">Caldimicrobium thiodismutans</name>
    <dbReference type="NCBI Taxonomy" id="1653476"/>
    <lineage>
        <taxon>Bacteria</taxon>
        <taxon>Pseudomonadati</taxon>
        <taxon>Thermodesulfobacteriota</taxon>
        <taxon>Thermodesulfobacteria</taxon>
        <taxon>Thermodesulfobacteriales</taxon>
        <taxon>Thermodesulfobacteriaceae</taxon>
        <taxon>Caldimicrobium</taxon>
    </lineage>
</organism>
<dbReference type="SUPFAM" id="SSF48452">
    <property type="entry name" value="TPR-like"/>
    <property type="match status" value="1"/>
</dbReference>
<reference evidence="3" key="2">
    <citation type="journal article" date="2016" name="Int. J. Syst. Evol. Microbiol.">
        <title>Caldimicrobium thiodismutans sp. nov., a sulfur-disproportionating bacterium isolated from a hot spring.</title>
        <authorList>
            <person name="Kojima H."/>
            <person name="Umezawa K."/>
            <person name="Fukui M."/>
        </authorList>
    </citation>
    <scope>NUCLEOTIDE SEQUENCE [LARGE SCALE GENOMIC DNA]</scope>
    <source>
        <strain evidence="3">TF1</strain>
    </source>
</reference>
<evidence type="ECO:0000313" key="2">
    <source>
        <dbReference type="EMBL" id="BAU23099.1"/>
    </source>
</evidence>
<gene>
    <name evidence="2" type="ORF">THC_0707</name>
</gene>
<dbReference type="Gene3D" id="1.25.40.10">
    <property type="entry name" value="Tetratricopeptide repeat domain"/>
    <property type="match status" value="1"/>
</dbReference>
<reference evidence="2 3" key="1">
    <citation type="journal article" date="2016" name="Int. J. Syst. Evol. Microbiol.">
        <title>Caldimicrobium thiodismutans sp. nov., a sulfur-disproportionating bacterium isolated from a hot spring, and emended description of the genus Caldimicrobium.</title>
        <authorList>
            <person name="Kojima H."/>
            <person name="Umezawa K."/>
            <person name="Fukui M."/>
        </authorList>
    </citation>
    <scope>NUCLEOTIDE SEQUENCE [LARGE SCALE GENOMIC DNA]</scope>
    <source>
        <strain evidence="2 3">TF1</strain>
    </source>
</reference>
<proteinExistence type="predicted"/>
<dbReference type="AlphaFoldDB" id="A0A0U4W1X1"/>
<keyword evidence="1" id="KW-0802">TPR repeat</keyword>
<dbReference type="Proteomes" id="UP000068196">
    <property type="component" value="Chromosome"/>
</dbReference>
<feature type="repeat" description="TPR" evidence="1">
    <location>
        <begin position="144"/>
        <end position="177"/>
    </location>
</feature>
<evidence type="ECO:0000313" key="3">
    <source>
        <dbReference type="Proteomes" id="UP000068196"/>
    </source>
</evidence>
<dbReference type="Pfam" id="PF14559">
    <property type="entry name" value="TPR_19"/>
    <property type="match status" value="1"/>
</dbReference>
<accession>A0A0U4W1X1</accession>
<protein>
    <submittedName>
        <fullName evidence="2">Uncharacterized protein</fullName>
    </submittedName>
</protein>
<dbReference type="SMART" id="SM00028">
    <property type="entry name" value="TPR"/>
    <property type="match status" value="2"/>
</dbReference>
<dbReference type="PROSITE" id="PS50293">
    <property type="entry name" value="TPR_REGION"/>
    <property type="match status" value="1"/>
</dbReference>
<dbReference type="RefSeq" id="WP_068513412.1">
    <property type="nucleotide sequence ID" value="NZ_AP014945.1"/>
</dbReference>
<keyword evidence="3" id="KW-1185">Reference proteome</keyword>
<dbReference type="KEGG" id="cthi:THC_0707"/>
<dbReference type="STRING" id="1653476.THC_0707"/>
<dbReference type="InterPro" id="IPR019734">
    <property type="entry name" value="TPR_rpt"/>
</dbReference>
<dbReference type="InterPro" id="IPR011990">
    <property type="entry name" value="TPR-like_helical_dom_sf"/>
</dbReference>
<name>A0A0U4W1X1_9BACT</name>
<dbReference type="OrthoDB" id="9791784at2"/>
<sequence length="280" mass="31416">MKGQLKHFLIALISILILFSYSFAKEDIIFLYGGNAWNLFESYIKKAEKEGKKLKLGDLKVKVWNGKEFAEYSIKWQDYLKGDPVLKLWENKLKNVEAKYDPKAVETAKKYGWVVYGIGSVQADSSASENISKPQAKGSCSPDAESFINLGIQSVNNKKYDNALKEFKKALEISPTCPEAYGNLVSLYVIKKNYNLAIDTYKEGINKAGDNGFLHITGAIAYTKRRDFDYALIALEKALTSGFKDKSVLDGKDLEPLFSAKKKEFCGILERAGIVLKKCL</sequence>
<dbReference type="PROSITE" id="PS50005">
    <property type="entry name" value="TPR"/>
    <property type="match status" value="1"/>
</dbReference>
<evidence type="ECO:0000256" key="1">
    <source>
        <dbReference type="PROSITE-ProRule" id="PRU00339"/>
    </source>
</evidence>
<dbReference type="EMBL" id="AP014945">
    <property type="protein sequence ID" value="BAU23099.1"/>
    <property type="molecule type" value="Genomic_DNA"/>
</dbReference>